<feature type="compositionally biased region" description="Basic residues" evidence="1">
    <location>
        <begin position="50"/>
        <end position="61"/>
    </location>
</feature>
<comment type="caution">
    <text evidence="2">The sequence shown here is derived from an EMBL/GenBank/DDBJ whole genome shotgun (WGS) entry which is preliminary data.</text>
</comment>
<proteinExistence type="predicted"/>
<gene>
    <name evidence="2" type="ORF">GCM10010357_18830</name>
</gene>
<protein>
    <submittedName>
        <fullName evidence="2">Uncharacterized protein</fullName>
    </submittedName>
</protein>
<dbReference type="Proteomes" id="UP001500879">
    <property type="component" value="Unassembled WGS sequence"/>
</dbReference>
<organism evidence="2 3">
    <name type="scientific">Streptomyces luteireticuli</name>
    <dbReference type="NCBI Taxonomy" id="173858"/>
    <lineage>
        <taxon>Bacteria</taxon>
        <taxon>Bacillati</taxon>
        <taxon>Actinomycetota</taxon>
        <taxon>Actinomycetes</taxon>
        <taxon>Kitasatosporales</taxon>
        <taxon>Streptomycetaceae</taxon>
        <taxon>Streptomyces</taxon>
    </lineage>
</organism>
<keyword evidence="3" id="KW-1185">Reference proteome</keyword>
<feature type="region of interest" description="Disordered" evidence="1">
    <location>
        <begin position="34"/>
        <end position="61"/>
    </location>
</feature>
<evidence type="ECO:0000313" key="3">
    <source>
        <dbReference type="Proteomes" id="UP001500879"/>
    </source>
</evidence>
<evidence type="ECO:0000256" key="1">
    <source>
        <dbReference type="SAM" id="MobiDB-lite"/>
    </source>
</evidence>
<dbReference type="EMBL" id="BAAABX010000019">
    <property type="protein sequence ID" value="GAA0397950.1"/>
    <property type="molecule type" value="Genomic_DNA"/>
</dbReference>
<accession>A0ABP3ICZ6</accession>
<evidence type="ECO:0000313" key="2">
    <source>
        <dbReference type="EMBL" id="GAA0397950.1"/>
    </source>
</evidence>
<name>A0ABP3ICZ6_9ACTN</name>
<sequence>MIPLPHSAGPPAMPTPVPGCPLCVRLDTARRAARDRGDQASADKFSGAYVKHHTTRHPGLW</sequence>
<reference evidence="3" key="1">
    <citation type="journal article" date="2019" name="Int. J. Syst. Evol. Microbiol.">
        <title>The Global Catalogue of Microorganisms (GCM) 10K type strain sequencing project: providing services to taxonomists for standard genome sequencing and annotation.</title>
        <authorList>
            <consortium name="The Broad Institute Genomics Platform"/>
            <consortium name="The Broad Institute Genome Sequencing Center for Infectious Disease"/>
            <person name="Wu L."/>
            <person name="Ma J."/>
        </authorList>
    </citation>
    <scope>NUCLEOTIDE SEQUENCE [LARGE SCALE GENOMIC DNA]</scope>
    <source>
        <strain evidence="3">JCM 4788</strain>
    </source>
</reference>